<dbReference type="SMART" id="SM00450">
    <property type="entry name" value="RHOD"/>
    <property type="match status" value="1"/>
</dbReference>
<dbReference type="GO" id="GO:0005737">
    <property type="term" value="C:cytoplasm"/>
    <property type="evidence" value="ECO:0007669"/>
    <property type="project" value="TreeGrafter"/>
</dbReference>
<dbReference type="AlphaFoldDB" id="G3BF72"/>
<dbReference type="SUPFAM" id="SSF52821">
    <property type="entry name" value="Rhodanese/Cell cycle control phosphatase"/>
    <property type="match status" value="1"/>
</dbReference>
<dbReference type="Pfam" id="PF00581">
    <property type="entry name" value="Rhodanese"/>
    <property type="match status" value="1"/>
</dbReference>
<dbReference type="GO" id="GO:0005634">
    <property type="term" value="C:nucleus"/>
    <property type="evidence" value="ECO:0007669"/>
    <property type="project" value="TreeGrafter"/>
</dbReference>
<sequence length="146" mass="16575">MSSYGIADLRFIKASTVYSWFKGGAPGRFAVVDVRDSDYVGGHIKNCLHVPAANFHETLPALRQKLFDMKVQDVVFHCALSQVRGPSSTLKFLRSLEEIKDPQQIEFFSNLSVWVMQGGFTAWQQKYGEDESVTEAYDKEIWDFGI</sequence>
<evidence type="ECO:0000313" key="2">
    <source>
        <dbReference type="EMBL" id="EGV60656.1"/>
    </source>
</evidence>
<protein>
    <submittedName>
        <fullName evidence="2">Rhodanese-like protein</fullName>
    </submittedName>
</protein>
<feature type="domain" description="Rhodanese" evidence="1">
    <location>
        <begin position="25"/>
        <end position="132"/>
    </location>
</feature>
<keyword evidence="3" id="KW-1185">Reference proteome</keyword>
<evidence type="ECO:0000259" key="1">
    <source>
        <dbReference type="PROSITE" id="PS50206"/>
    </source>
</evidence>
<dbReference type="InterPro" id="IPR036873">
    <property type="entry name" value="Rhodanese-like_dom_sf"/>
</dbReference>
<dbReference type="InterPro" id="IPR001763">
    <property type="entry name" value="Rhodanese-like_dom"/>
</dbReference>
<evidence type="ECO:0000313" key="3">
    <source>
        <dbReference type="Proteomes" id="UP000000707"/>
    </source>
</evidence>
<dbReference type="GeneID" id="18250579"/>
<dbReference type="OrthoDB" id="102559at2759"/>
<dbReference type="EMBL" id="GL996528">
    <property type="protein sequence ID" value="EGV60656.1"/>
    <property type="molecule type" value="Genomic_DNA"/>
</dbReference>
<dbReference type="HOGENOM" id="CLU_107716_1_0_1"/>
<dbReference type="GO" id="GO:0004725">
    <property type="term" value="F:protein tyrosine phosphatase activity"/>
    <property type="evidence" value="ECO:0007669"/>
    <property type="project" value="TreeGrafter"/>
</dbReference>
<dbReference type="Gene3D" id="3.40.250.10">
    <property type="entry name" value="Rhodanese-like domain"/>
    <property type="match status" value="1"/>
</dbReference>
<dbReference type="KEGG" id="cten:18250579"/>
<dbReference type="PANTHER" id="PTHR10828">
    <property type="entry name" value="M-PHASE INDUCER PHOSPHATASE DUAL SPECIFICITY PHOSPHATASE CDC25"/>
    <property type="match status" value="1"/>
</dbReference>
<dbReference type="eggNOG" id="KOG3772">
    <property type="taxonomic scope" value="Eukaryota"/>
</dbReference>
<dbReference type="PANTHER" id="PTHR10828:SF38">
    <property type="entry name" value="ARSENICAL-RESISTANCE PROTEIN 2-RELATED"/>
    <property type="match status" value="1"/>
</dbReference>
<dbReference type="PROSITE" id="PS50206">
    <property type="entry name" value="RHODANESE_3"/>
    <property type="match status" value="1"/>
</dbReference>
<dbReference type="STRING" id="590646.G3BF72"/>
<reference evidence="2 3" key="1">
    <citation type="journal article" date="2011" name="Proc. Natl. Acad. Sci. U.S.A.">
        <title>Comparative genomics of xylose-fermenting fungi for enhanced biofuel production.</title>
        <authorList>
            <person name="Wohlbach D.J."/>
            <person name="Kuo A."/>
            <person name="Sato T.K."/>
            <person name="Potts K.M."/>
            <person name="Salamov A.A."/>
            <person name="LaButti K.M."/>
            <person name="Sun H."/>
            <person name="Clum A."/>
            <person name="Pangilinan J.L."/>
            <person name="Lindquist E.A."/>
            <person name="Lucas S."/>
            <person name="Lapidus A."/>
            <person name="Jin M."/>
            <person name="Gunawan C."/>
            <person name="Balan V."/>
            <person name="Dale B.E."/>
            <person name="Jeffries T.W."/>
            <person name="Zinkel R."/>
            <person name="Barry K.W."/>
            <person name="Grigoriev I.V."/>
            <person name="Gasch A.P."/>
        </authorList>
    </citation>
    <scope>NUCLEOTIDE SEQUENCE [LARGE SCALE GENOMIC DNA]</scope>
    <source>
        <strain evidence="3">ATCC 10573 / BCRC 21748 / CBS 615 / JCM 9827 / NBRC 10315 / NRRL Y-1498 / VKM Y-70</strain>
    </source>
</reference>
<organism evidence="3">
    <name type="scientific">Candida tenuis (strain ATCC 10573 / BCRC 21748 / CBS 615 / JCM 9827 / NBRC 10315 / NRRL Y-1498 / VKM Y-70)</name>
    <name type="common">Yeast</name>
    <name type="synonym">Yamadazyma tenuis</name>
    <dbReference type="NCBI Taxonomy" id="590646"/>
    <lineage>
        <taxon>Eukaryota</taxon>
        <taxon>Fungi</taxon>
        <taxon>Dikarya</taxon>
        <taxon>Ascomycota</taxon>
        <taxon>Saccharomycotina</taxon>
        <taxon>Pichiomycetes</taxon>
        <taxon>Debaryomycetaceae</taxon>
        <taxon>Yamadazyma</taxon>
    </lineage>
</organism>
<accession>G3BF72</accession>
<dbReference type="Proteomes" id="UP000000707">
    <property type="component" value="Unassembled WGS sequence"/>
</dbReference>
<name>G3BF72_CANTC</name>
<proteinExistence type="predicted"/>
<gene>
    <name evidence="2" type="ORF">CANTEDRAFT_96104</name>
</gene>